<dbReference type="Pfam" id="PF04542">
    <property type="entry name" value="Sigma70_r2"/>
    <property type="match status" value="1"/>
</dbReference>
<dbReference type="GO" id="GO:0003677">
    <property type="term" value="F:DNA binding"/>
    <property type="evidence" value="ECO:0007669"/>
    <property type="project" value="InterPro"/>
</dbReference>
<dbReference type="Proteomes" id="UP000248764">
    <property type="component" value="Unassembled WGS sequence"/>
</dbReference>
<feature type="domain" description="RNA polymerase sigma-70 region 2" evidence="6">
    <location>
        <begin position="40"/>
        <end position="101"/>
    </location>
</feature>
<evidence type="ECO:0000313" key="9">
    <source>
        <dbReference type="Proteomes" id="UP000248764"/>
    </source>
</evidence>
<evidence type="ECO:0000259" key="7">
    <source>
        <dbReference type="Pfam" id="PF08281"/>
    </source>
</evidence>
<reference evidence="8 9" key="1">
    <citation type="submission" date="2018-01" db="EMBL/GenBank/DDBJ databases">
        <title>Draft genome sequence of Jiangella sp. GTF31.</title>
        <authorList>
            <person name="Sahin N."/>
            <person name="Ay H."/>
            <person name="Saygin H."/>
        </authorList>
    </citation>
    <scope>NUCLEOTIDE SEQUENCE [LARGE SCALE GENOMIC DNA]</scope>
    <source>
        <strain evidence="8 9">GTF31</strain>
    </source>
</reference>
<dbReference type="Gene3D" id="1.10.10.10">
    <property type="entry name" value="Winged helix-like DNA-binding domain superfamily/Winged helix DNA-binding domain"/>
    <property type="match status" value="1"/>
</dbReference>
<dbReference type="InterPro" id="IPR014284">
    <property type="entry name" value="RNA_pol_sigma-70_dom"/>
</dbReference>
<evidence type="ECO:0000256" key="3">
    <source>
        <dbReference type="ARBA" id="ARBA00023082"/>
    </source>
</evidence>
<keyword evidence="4" id="KW-0804">Transcription</keyword>
<keyword evidence="2" id="KW-0805">Transcription regulation</keyword>
<dbReference type="Pfam" id="PF08281">
    <property type="entry name" value="Sigma70_r4_2"/>
    <property type="match status" value="1"/>
</dbReference>
<dbReference type="SUPFAM" id="SSF88659">
    <property type="entry name" value="Sigma3 and sigma4 domains of RNA polymerase sigma factors"/>
    <property type="match status" value="1"/>
</dbReference>
<dbReference type="GO" id="GO:0006352">
    <property type="term" value="P:DNA-templated transcription initiation"/>
    <property type="evidence" value="ECO:0007669"/>
    <property type="project" value="InterPro"/>
</dbReference>
<dbReference type="PANTHER" id="PTHR30173:SF36">
    <property type="entry name" value="ECF RNA POLYMERASE SIGMA FACTOR SIGJ"/>
    <property type="match status" value="1"/>
</dbReference>
<dbReference type="NCBIfam" id="TIGR02937">
    <property type="entry name" value="sigma70-ECF"/>
    <property type="match status" value="1"/>
</dbReference>
<feature type="region of interest" description="Disordered" evidence="5">
    <location>
        <begin position="227"/>
        <end position="249"/>
    </location>
</feature>
<dbReference type="InterPro" id="IPR007627">
    <property type="entry name" value="RNA_pol_sigma70_r2"/>
</dbReference>
<evidence type="ECO:0000256" key="5">
    <source>
        <dbReference type="SAM" id="MobiDB-lite"/>
    </source>
</evidence>
<dbReference type="RefSeq" id="WP_111252942.1">
    <property type="nucleotide sequence ID" value="NZ_POTW01000003.1"/>
</dbReference>
<evidence type="ECO:0000256" key="2">
    <source>
        <dbReference type="ARBA" id="ARBA00023015"/>
    </source>
</evidence>
<dbReference type="InterPro" id="IPR036388">
    <property type="entry name" value="WH-like_DNA-bd_sf"/>
</dbReference>
<dbReference type="InterPro" id="IPR013324">
    <property type="entry name" value="RNA_pol_sigma_r3/r4-like"/>
</dbReference>
<dbReference type="Gene3D" id="1.10.1740.10">
    <property type="match status" value="1"/>
</dbReference>
<feature type="domain" description="RNA polymerase sigma factor 70 region 4 type 2" evidence="7">
    <location>
        <begin position="135"/>
        <end position="182"/>
    </location>
</feature>
<keyword evidence="9" id="KW-1185">Reference proteome</keyword>
<organism evidence="8 9">
    <name type="scientific">Jiangella anatolica</name>
    <dbReference type="NCBI Taxonomy" id="2670374"/>
    <lineage>
        <taxon>Bacteria</taxon>
        <taxon>Bacillati</taxon>
        <taxon>Actinomycetota</taxon>
        <taxon>Actinomycetes</taxon>
        <taxon>Jiangellales</taxon>
        <taxon>Jiangellaceae</taxon>
        <taxon>Jiangella</taxon>
    </lineage>
</organism>
<protein>
    <submittedName>
        <fullName evidence="8">RNA polymerase subunit sigma-70</fullName>
    </submittedName>
</protein>
<dbReference type="SUPFAM" id="SSF88946">
    <property type="entry name" value="Sigma2 domain of RNA polymerase sigma factors"/>
    <property type="match status" value="1"/>
</dbReference>
<dbReference type="InterPro" id="IPR013249">
    <property type="entry name" value="RNA_pol_sigma70_r4_t2"/>
</dbReference>
<dbReference type="InterPro" id="IPR013325">
    <property type="entry name" value="RNA_pol_sigma_r2"/>
</dbReference>
<dbReference type="InterPro" id="IPR052704">
    <property type="entry name" value="ECF_Sigma-70_Domain"/>
</dbReference>
<dbReference type="PANTHER" id="PTHR30173">
    <property type="entry name" value="SIGMA 19 FACTOR"/>
    <property type="match status" value="1"/>
</dbReference>
<comment type="similarity">
    <text evidence="1">Belongs to the sigma-70 factor family. ECF subfamily.</text>
</comment>
<evidence type="ECO:0000256" key="4">
    <source>
        <dbReference type="ARBA" id="ARBA00023163"/>
    </source>
</evidence>
<dbReference type="GO" id="GO:0016987">
    <property type="term" value="F:sigma factor activity"/>
    <property type="evidence" value="ECO:0007669"/>
    <property type="project" value="UniProtKB-KW"/>
</dbReference>
<proteinExistence type="inferred from homology"/>
<dbReference type="AlphaFoldDB" id="A0A2W2BLM4"/>
<evidence type="ECO:0000313" key="8">
    <source>
        <dbReference type="EMBL" id="PZF86250.1"/>
    </source>
</evidence>
<sequence>MTAPGLETATPADPPVRSGTGQANETAGAGLDTALEVFLAERTQLFRIAHRVTGDVASAEDVVQEAWLRWQRTDRGLIKNPAAFLTTTTTHLAINVIQSARHRHEAPTESPLARLADPSNDPALEAERKAVLEKILELLMARLSSGKLAAYVLRRGFDYPYGEIARLLRTSSANARQLVRRAQQRIEGDHERPVDATDHRRLVTAFEAATRTGDLASLEALLMRAAQPSTRTHDRAPMRLTHRPAPGVP</sequence>
<keyword evidence="3" id="KW-0731">Sigma factor</keyword>
<gene>
    <name evidence="8" type="ORF">C1I92_01800</name>
</gene>
<feature type="region of interest" description="Disordered" evidence="5">
    <location>
        <begin position="1"/>
        <end position="26"/>
    </location>
</feature>
<accession>A0A2W2BLM4</accession>
<evidence type="ECO:0000256" key="1">
    <source>
        <dbReference type="ARBA" id="ARBA00010641"/>
    </source>
</evidence>
<name>A0A2W2BLM4_9ACTN</name>
<dbReference type="EMBL" id="POTW01000003">
    <property type="protein sequence ID" value="PZF86250.1"/>
    <property type="molecule type" value="Genomic_DNA"/>
</dbReference>
<comment type="caution">
    <text evidence="8">The sequence shown here is derived from an EMBL/GenBank/DDBJ whole genome shotgun (WGS) entry which is preliminary data.</text>
</comment>
<evidence type="ECO:0000259" key="6">
    <source>
        <dbReference type="Pfam" id="PF04542"/>
    </source>
</evidence>